<dbReference type="InterPro" id="IPR029039">
    <property type="entry name" value="Flavoprotein-like_sf"/>
</dbReference>
<dbReference type="SUPFAM" id="SSF52218">
    <property type="entry name" value="Flavoproteins"/>
    <property type="match status" value="1"/>
</dbReference>
<dbReference type="AlphaFoldDB" id="A0A381WDG2"/>
<feature type="domain" description="NADPH-dependent FMN reductase-like" evidence="1">
    <location>
        <begin position="4"/>
        <end position="101"/>
    </location>
</feature>
<dbReference type="Gene3D" id="3.40.50.360">
    <property type="match status" value="1"/>
</dbReference>
<dbReference type="PANTHER" id="PTHR30543">
    <property type="entry name" value="CHROMATE REDUCTASE"/>
    <property type="match status" value="1"/>
</dbReference>
<dbReference type="Pfam" id="PF03358">
    <property type="entry name" value="FMN_red"/>
    <property type="match status" value="1"/>
</dbReference>
<protein>
    <recommendedName>
        <fullName evidence="1">NADPH-dependent FMN reductase-like domain-containing protein</fullName>
    </recommendedName>
</protein>
<dbReference type="InterPro" id="IPR005025">
    <property type="entry name" value="FMN_Rdtase-like_dom"/>
</dbReference>
<dbReference type="InterPro" id="IPR050712">
    <property type="entry name" value="NAD(P)H-dep_reductase"/>
</dbReference>
<dbReference type="GO" id="GO:0016491">
    <property type="term" value="F:oxidoreductase activity"/>
    <property type="evidence" value="ECO:0007669"/>
    <property type="project" value="InterPro"/>
</dbReference>
<evidence type="ECO:0000259" key="1">
    <source>
        <dbReference type="Pfam" id="PF03358"/>
    </source>
</evidence>
<feature type="non-terminal residue" evidence="2">
    <location>
        <position position="1"/>
    </location>
</feature>
<sequence length="135" mass="14386">EARLPLCDGDDCYDHPATKALRASVASADGIIFAVPVYNFYASAAAKNIVELGGSTFEGKVVGFICAAGGRNSYMSVMSLANSLMLDFRCHILPRYVYASKESFSDGKLADPEISGRISEMAHEIVRVSQALAAS</sequence>
<gene>
    <name evidence="2" type="ORF">METZ01_LOCUS103430</name>
</gene>
<evidence type="ECO:0000313" key="2">
    <source>
        <dbReference type="EMBL" id="SVA50576.1"/>
    </source>
</evidence>
<organism evidence="2">
    <name type="scientific">marine metagenome</name>
    <dbReference type="NCBI Taxonomy" id="408172"/>
    <lineage>
        <taxon>unclassified sequences</taxon>
        <taxon>metagenomes</taxon>
        <taxon>ecological metagenomes</taxon>
    </lineage>
</organism>
<proteinExistence type="predicted"/>
<dbReference type="GO" id="GO:0010181">
    <property type="term" value="F:FMN binding"/>
    <property type="evidence" value="ECO:0007669"/>
    <property type="project" value="TreeGrafter"/>
</dbReference>
<dbReference type="EMBL" id="UINC01011459">
    <property type="protein sequence ID" value="SVA50576.1"/>
    <property type="molecule type" value="Genomic_DNA"/>
</dbReference>
<dbReference type="GO" id="GO:0005829">
    <property type="term" value="C:cytosol"/>
    <property type="evidence" value="ECO:0007669"/>
    <property type="project" value="TreeGrafter"/>
</dbReference>
<accession>A0A381WDG2</accession>
<reference evidence="2" key="1">
    <citation type="submission" date="2018-05" db="EMBL/GenBank/DDBJ databases">
        <authorList>
            <person name="Lanie J.A."/>
            <person name="Ng W.-L."/>
            <person name="Kazmierczak K.M."/>
            <person name="Andrzejewski T.M."/>
            <person name="Davidsen T.M."/>
            <person name="Wayne K.J."/>
            <person name="Tettelin H."/>
            <person name="Glass J.I."/>
            <person name="Rusch D."/>
            <person name="Podicherti R."/>
            <person name="Tsui H.-C.T."/>
            <person name="Winkler M.E."/>
        </authorList>
    </citation>
    <scope>NUCLEOTIDE SEQUENCE</scope>
</reference>
<name>A0A381WDG2_9ZZZZ</name>
<dbReference type="PANTHER" id="PTHR30543:SF28">
    <property type="entry name" value="NADPH-DEPENDENT FMN REDUCTASE-LIKE DOMAIN-CONTAINING PROTEIN"/>
    <property type="match status" value="1"/>
</dbReference>